<proteinExistence type="predicted"/>
<evidence type="ECO:0000256" key="1">
    <source>
        <dbReference type="SAM" id="Phobius"/>
    </source>
</evidence>
<organism evidence="3 4">
    <name type="scientific">Pedobacter miscanthi</name>
    <dbReference type="NCBI Taxonomy" id="2259170"/>
    <lineage>
        <taxon>Bacteria</taxon>
        <taxon>Pseudomonadati</taxon>
        <taxon>Bacteroidota</taxon>
        <taxon>Sphingobacteriia</taxon>
        <taxon>Sphingobacteriales</taxon>
        <taxon>Sphingobacteriaceae</taxon>
        <taxon>Pedobacter</taxon>
    </lineage>
</organism>
<keyword evidence="4" id="KW-1185">Reference proteome</keyword>
<dbReference type="Proteomes" id="UP000252081">
    <property type="component" value="Unassembled WGS sequence"/>
</dbReference>
<evidence type="ECO:0000313" key="4">
    <source>
        <dbReference type="Proteomes" id="UP000252081"/>
    </source>
</evidence>
<evidence type="ECO:0008006" key="5">
    <source>
        <dbReference type="Google" id="ProtNLM"/>
    </source>
</evidence>
<protein>
    <recommendedName>
        <fullName evidence="5">Seryl-tRNA synthetase</fullName>
    </recommendedName>
</protein>
<name>A0A366KUZ0_9SPHI</name>
<evidence type="ECO:0000313" key="3">
    <source>
        <dbReference type="EMBL" id="RBQ05358.1"/>
    </source>
</evidence>
<accession>A0A366KUZ0</accession>
<sequence>MKKFIYTLALIFSLGISFNSVQAADKPAKNTTELTAEQAVKLERIKTRVEEIRDMDKSNLTRAERKALRSELRELKSQARAVSGGVYLSVGAIIIIILLLILIL</sequence>
<reference evidence="3 4" key="1">
    <citation type="submission" date="2018-07" db="EMBL/GenBank/DDBJ databases">
        <title>A draft genome of a endophytic bacteria, a new species of Pedobacter.</title>
        <authorList>
            <person name="Zhang Z.D."/>
            <person name="Chen Z.J."/>
        </authorList>
    </citation>
    <scope>NUCLEOTIDE SEQUENCE [LARGE SCALE GENOMIC DNA]</scope>
    <source>
        <strain evidence="3 4">RS10</strain>
    </source>
</reference>
<feature type="signal peptide" evidence="2">
    <location>
        <begin position="1"/>
        <end position="23"/>
    </location>
</feature>
<comment type="caution">
    <text evidence="3">The sequence shown here is derived from an EMBL/GenBank/DDBJ whole genome shotgun (WGS) entry which is preliminary data.</text>
</comment>
<dbReference type="OrthoDB" id="799395at2"/>
<dbReference type="EMBL" id="QNQU01000014">
    <property type="protein sequence ID" value="RBQ05358.1"/>
    <property type="molecule type" value="Genomic_DNA"/>
</dbReference>
<feature type="transmembrane region" description="Helical" evidence="1">
    <location>
        <begin position="84"/>
        <end position="103"/>
    </location>
</feature>
<keyword evidence="1" id="KW-0812">Transmembrane</keyword>
<keyword evidence="1" id="KW-1133">Transmembrane helix</keyword>
<dbReference type="AlphaFoldDB" id="A0A366KUZ0"/>
<keyword evidence="1" id="KW-0472">Membrane</keyword>
<evidence type="ECO:0000256" key="2">
    <source>
        <dbReference type="SAM" id="SignalP"/>
    </source>
</evidence>
<keyword evidence="2" id="KW-0732">Signal</keyword>
<gene>
    <name evidence="3" type="ORF">DRW42_16900</name>
</gene>
<dbReference type="RefSeq" id="WP_113950014.1">
    <property type="nucleotide sequence ID" value="NZ_QNQU01000014.1"/>
</dbReference>
<feature type="chain" id="PRO_5016753390" description="Seryl-tRNA synthetase" evidence="2">
    <location>
        <begin position="24"/>
        <end position="104"/>
    </location>
</feature>